<reference evidence="4 5" key="1">
    <citation type="submission" date="2021-10" db="EMBL/GenBank/DDBJ databases">
        <title>Lutispora strain m25 sp. nov., a thermophilic, non-spore-forming bacterium isolated from a lab-scale methanogenic bioreactor digesting anaerobic sludge.</title>
        <authorList>
            <person name="El Houari A."/>
            <person name="Mcdonald J."/>
        </authorList>
    </citation>
    <scope>NUCLEOTIDE SEQUENCE [LARGE SCALE GENOMIC DNA]</scope>
    <source>
        <strain evidence="5">m25</strain>
    </source>
</reference>
<dbReference type="InterPro" id="IPR008218">
    <property type="entry name" value="ATPase_V1-cplx_f_g_su"/>
</dbReference>
<name>A0ABT1NGE9_9FIRM</name>
<evidence type="ECO:0000256" key="2">
    <source>
        <dbReference type="ARBA" id="ARBA00022448"/>
    </source>
</evidence>
<organism evidence="4 5">
    <name type="scientific">Lutispora saccharofermentans</name>
    <dbReference type="NCBI Taxonomy" id="3024236"/>
    <lineage>
        <taxon>Bacteria</taxon>
        <taxon>Bacillati</taxon>
        <taxon>Bacillota</taxon>
        <taxon>Clostridia</taxon>
        <taxon>Lutisporales</taxon>
        <taxon>Lutisporaceae</taxon>
        <taxon>Lutispora</taxon>
    </lineage>
</organism>
<evidence type="ECO:0000256" key="1">
    <source>
        <dbReference type="ARBA" id="ARBA00010148"/>
    </source>
</evidence>
<dbReference type="Pfam" id="PF01990">
    <property type="entry name" value="ATP-synt_F"/>
    <property type="match status" value="1"/>
</dbReference>
<dbReference type="Gene3D" id="3.40.50.10580">
    <property type="entry name" value="ATPase, V1 complex, subunit F"/>
    <property type="match status" value="1"/>
</dbReference>
<evidence type="ECO:0000256" key="3">
    <source>
        <dbReference type="ARBA" id="ARBA00023065"/>
    </source>
</evidence>
<evidence type="ECO:0000313" key="5">
    <source>
        <dbReference type="Proteomes" id="UP001651880"/>
    </source>
</evidence>
<sequence>MKMHLISDNADTLTGFRLAGIKGTVAHEGDEALEELKKACDNPDIGIILVTETLMEKMGQEIKNIKLDPKMPIVTVIPDRHGFRREKDYITRSIKESIGLKI</sequence>
<accession>A0ABT1NGE9</accession>
<gene>
    <name evidence="4" type="ORF">LJD61_06595</name>
</gene>
<keyword evidence="2" id="KW-0813">Transport</keyword>
<dbReference type="SUPFAM" id="SSF159468">
    <property type="entry name" value="AtpF-like"/>
    <property type="match status" value="1"/>
</dbReference>
<dbReference type="EMBL" id="JAJEKE010000004">
    <property type="protein sequence ID" value="MCQ1529218.1"/>
    <property type="molecule type" value="Genomic_DNA"/>
</dbReference>
<comment type="caution">
    <text evidence="4">The sequence shown here is derived from an EMBL/GenBank/DDBJ whole genome shotgun (WGS) entry which is preliminary data.</text>
</comment>
<keyword evidence="3" id="KW-0406">Ion transport</keyword>
<proteinExistence type="inferred from homology"/>
<dbReference type="Proteomes" id="UP001651880">
    <property type="component" value="Unassembled WGS sequence"/>
</dbReference>
<dbReference type="InterPro" id="IPR036906">
    <property type="entry name" value="ATPase_V1_fsu_sf"/>
</dbReference>
<keyword evidence="5" id="KW-1185">Reference proteome</keyword>
<protein>
    <submittedName>
        <fullName evidence="4">V-type ATP synthase subunit F</fullName>
    </submittedName>
</protein>
<comment type="similarity">
    <text evidence="1">Belongs to the V-ATPase F subunit family.</text>
</comment>
<dbReference type="RefSeq" id="WP_255226738.1">
    <property type="nucleotide sequence ID" value="NZ_JAJEKE010000004.1"/>
</dbReference>
<evidence type="ECO:0000313" key="4">
    <source>
        <dbReference type="EMBL" id="MCQ1529218.1"/>
    </source>
</evidence>